<gene>
    <name evidence="1" type="ORF">CBUD_1832a</name>
</gene>
<accession>B5XHI7</accession>
<dbReference type="HOGENOM" id="CLU_3396043_0_0_6"/>
<organism evidence="1 2">
    <name type="scientific">Coxiella burnetii (strain Dugway 5J108-111)</name>
    <dbReference type="NCBI Taxonomy" id="434922"/>
    <lineage>
        <taxon>Bacteria</taxon>
        <taxon>Pseudomonadati</taxon>
        <taxon>Pseudomonadota</taxon>
        <taxon>Gammaproteobacteria</taxon>
        <taxon>Legionellales</taxon>
        <taxon>Coxiellaceae</taxon>
        <taxon>Coxiella</taxon>
    </lineage>
</organism>
<proteinExistence type="predicted"/>
<dbReference type="Proteomes" id="UP000008555">
    <property type="component" value="Chromosome"/>
</dbReference>
<evidence type="ECO:0000313" key="2">
    <source>
        <dbReference type="Proteomes" id="UP000008555"/>
    </source>
</evidence>
<dbReference type="EMBL" id="CP000733">
    <property type="protein sequence ID" value="ACI23207.1"/>
    <property type="molecule type" value="Genomic_DNA"/>
</dbReference>
<protein>
    <submittedName>
        <fullName evidence="1">Uncharacterized protein</fullName>
    </submittedName>
</protein>
<dbReference type="AlphaFoldDB" id="B5XHI7"/>
<reference evidence="1 2" key="1">
    <citation type="journal article" date="2009" name="Infect. Immun.">
        <title>Comparative genomics reveal extensive transposon-mediated genomic plasticity and diversity among potential effector proteins within the genus Coxiella.</title>
        <authorList>
            <person name="Beare P.A."/>
            <person name="Unsworth N."/>
            <person name="Andoh M."/>
            <person name="Voth D.E."/>
            <person name="Omsland A."/>
            <person name="Gilk S.D."/>
            <person name="Williams K.P."/>
            <person name="Sobral B.W."/>
            <person name="Kupko J.J.III."/>
            <person name="Porcella S.F."/>
            <person name="Samuel J.E."/>
            <person name="Heinzen R.A."/>
        </authorList>
    </citation>
    <scope>NUCLEOTIDE SEQUENCE [LARGE SCALE GENOMIC DNA]</scope>
    <source>
        <strain evidence="1 2">Dugway 5J108-111</strain>
    </source>
</reference>
<dbReference type="RefSeq" id="WP_010957465.1">
    <property type="nucleotide sequence ID" value="NC_009727.1"/>
</dbReference>
<dbReference type="KEGG" id="cbd:CBUD_1832a"/>
<sequence>MAGWALHCLIYQTIKSMLKRFFGELLISWSK</sequence>
<evidence type="ECO:0000313" key="1">
    <source>
        <dbReference type="EMBL" id="ACI23207.1"/>
    </source>
</evidence>
<name>B5XHI7_COXBN</name>